<dbReference type="SUPFAM" id="SSF50447">
    <property type="entry name" value="Translation proteins"/>
    <property type="match status" value="1"/>
</dbReference>
<evidence type="ECO:0000256" key="5">
    <source>
        <dbReference type="HAMAP-Rule" id="MF_00014"/>
    </source>
</evidence>
<comment type="similarity">
    <text evidence="5">Belongs to the RimM family.</text>
</comment>
<dbReference type="Gene3D" id="2.30.30.240">
    <property type="entry name" value="PRC-barrel domain"/>
    <property type="match status" value="1"/>
</dbReference>
<dbReference type="NCBIfam" id="TIGR02273">
    <property type="entry name" value="16S_RimM"/>
    <property type="match status" value="1"/>
</dbReference>
<dbReference type="GO" id="GO:0005737">
    <property type="term" value="C:cytoplasm"/>
    <property type="evidence" value="ECO:0007669"/>
    <property type="project" value="UniProtKB-SubCell"/>
</dbReference>
<dbReference type="GO" id="GO:0006364">
    <property type="term" value="P:rRNA processing"/>
    <property type="evidence" value="ECO:0007669"/>
    <property type="project" value="UniProtKB-UniRule"/>
</dbReference>
<dbReference type="Pfam" id="PF24986">
    <property type="entry name" value="PRC_RimM"/>
    <property type="match status" value="1"/>
</dbReference>
<evidence type="ECO:0000313" key="9">
    <source>
        <dbReference type="Proteomes" id="UP000334820"/>
    </source>
</evidence>
<dbReference type="GO" id="GO:0042274">
    <property type="term" value="P:ribosomal small subunit biogenesis"/>
    <property type="evidence" value="ECO:0007669"/>
    <property type="project" value="UniProtKB-UniRule"/>
</dbReference>
<dbReference type="EMBL" id="BKZV01000001">
    <property type="protein sequence ID" value="GER81765.1"/>
    <property type="molecule type" value="Genomic_DNA"/>
</dbReference>
<evidence type="ECO:0000313" key="8">
    <source>
        <dbReference type="EMBL" id="GER81765.1"/>
    </source>
</evidence>
<dbReference type="InterPro" id="IPR002676">
    <property type="entry name" value="RimM_N"/>
</dbReference>
<evidence type="ECO:0000256" key="2">
    <source>
        <dbReference type="ARBA" id="ARBA00022517"/>
    </source>
</evidence>
<dbReference type="InterPro" id="IPR056792">
    <property type="entry name" value="PRC_RimM"/>
</dbReference>
<comment type="domain">
    <text evidence="5">The PRC barrel domain binds ribosomal protein uS19.</text>
</comment>
<keyword evidence="4 5" id="KW-0143">Chaperone</keyword>
<feature type="domain" description="RimM N-terminal" evidence="6">
    <location>
        <begin position="14"/>
        <end position="93"/>
    </location>
</feature>
<evidence type="ECO:0000259" key="6">
    <source>
        <dbReference type="Pfam" id="PF01782"/>
    </source>
</evidence>
<dbReference type="GO" id="GO:0043022">
    <property type="term" value="F:ribosome binding"/>
    <property type="evidence" value="ECO:0007669"/>
    <property type="project" value="InterPro"/>
</dbReference>
<feature type="domain" description="Ribosome maturation factor RimM PRC barrel" evidence="7">
    <location>
        <begin position="107"/>
        <end position="170"/>
    </location>
</feature>
<reference evidence="8 9" key="1">
    <citation type="journal article" date="2019" name="Int. J. Syst. Evol. Microbiol.">
        <title>Thermogemmatispora aurantia sp. nov. and Thermogemmatispora argillosa sp. nov., within the class Ktedonobacteria, and emended description of the genus Thermogemmatispora.</title>
        <authorList>
            <person name="Zheng Y."/>
            <person name="Wang C.M."/>
            <person name="Sakai Y."/>
            <person name="Abe K."/>
            <person name="Yokota A."/>
            <person name="Yabe S."/>
        </authorList>
    </citation>
    <scope>NUCLEOTIDE SEQUENCE [LARGE SCALE GENOMIC DNA]</scope>
    <source>
        <strain evidence="8 9">A1-2</strain>
    </source>
</reference>
<dbReference type="Gene3D" id="2.40.30.60">
    <property type="entry name" value="RimM"/>
    <property type="match status" value="1"/>
</dbReference>
<keyword evidence="2 5" id="KW-0690">Ribosome biogenesis</keyword>
<dbReference type="PANTHER" id="PTHR33692">
    <property type="entry name" value="RIBOSOME MATURATION FACTOR RIMM"/>
    <property type="match status" value="1"/>
</dbReference>
<organism evidence="8 9">
    <name type="scientific">Thermogemmatispora aurantia</name>
    <dbReference type="NCBI Taxonomy" id="2045279"/>
    <lineage>
        <taxon>Bacteria</taxon>
        <taxon>Bacillati</taxon>
        <taxon>Chloroflexota</taxon>
        <taxon>Ktedonobacteria</taxon>
        <taxon>Thermogemmatisporales</taxon>
        <taxon>Thermogemmatisporaceae</taxon>
        <taxon>Thermogemmatispora</taxon>
    </lineage>
</organism>
<protein>
    <recommendedName>
        <fullName evidence="5">Ribosome maturation factor RimM</fullName>
    </recommendedName>
</protein>
<gene>
    <name evidence="5 8" type="primary">rimM</name>
    <name evidence="8" type="ORF">KTAU_04030</name>
</gene>
<evidence type="ECO:0000256" key="3">
    <source>
        <dbReference type="ARBA" id="ARBA00022552"/>
    </source>
</evidence>
<dbReference type="Proteomes" id="UP000334820">
    <property type="component" value="Unassembled WGS sequence"/>
</dbReference>
<dbReference type="HAMAP" id="MF_00014">
    <property type="entry name" value="Ribosome_mat_RimM"/>
    <property type="match status" value="1"/>
</dbReference>
<name>A0A5J4K1U7_9CHLR</name>
<sequence>MTASSIQGTMEWATVGRVIAPFGLRGEIKVLPMSDLPDRFAQLEAIYCGSPPRRHRIEHVRPYKSGLVLLKLQGFDSLTAAEALRNCELQIPLSELPPLPPDSYYQHDILNLRVFTLDGQEVGSITEIWLTGSNDVYAIRMPDGRQALIPAVKEVIKQIDLVRRTMYIDPLPGMLDEREAIIDRGELEDVDDAGEGFDL</sequence>
<keyword evidence="1 5" id="KW-0963">Cytoplasm</keyword>
<comment type="subcellular location">
    <subcellularLocation>
        <location evidence="5">Cytoplasm</location>
    </subcellularLocation>
</comment>
<comment type="caution">
    <text evidence="8">The sequence shown here is derived from an EMBL/GenBank/DDBJ whole genome shotgun (WGS) entry which is preliminary data.</text>
</comment>
<keyword evidence="3 5" id="KW-0698">rRNA processing</keyword>
<dbReference type="InterPro" id="IPR009000">
    <property type="entry name" value="Transl_B-barrel_sf"/>
</dbReference>
<dbReference type="AlphaFoldDB" id="A0A5J4K1U7"/>
<dbReference type="RefSeq" id="WP_170292990.1">
    <property type="nucleotide sequence ID" value="NZ_BKZV01000001.1"/>
</dbReference>
<evidence type="ECO:0000259" key="7">
    <source>
        <dbReference type="Pfam" id="PF24986"/>
    </source>
</evidence>
<dbReference type="InterPro" id="IPR036976">
    <property type="entry name" value="RimM_N_sf"/>
</dbReference>
<dbReference type="SUPFAM" id="SSF50346">
    <property type="entry name" value="PRC-barrel domain"/>
    <property type="match status" value="1"/>
</dbReference>
<evidence type="ECO:0000256" key="1">
    <source>
        <dbReference type="ARBA" id="ARBA00022490"/>
    </source>
</evidence>
<accession>A0A5J4K1U7</accession>
<dbReference type="GO" id="GO:0005840">
    <property type="term" value="C:ribosome"/>
    <property type="evidence" value="ECO:0007669"/>
    <property type="project" value="InterPro"/>
</dbReference>
<dbReference type="Pfam" id="PF01782">
    <property type="entry name" value="RimM"/>
    <property type="match status" value="1"/>
</dbReference>
<comment type="function">
    <text evidence="5">An accessory protein needed during the final step in the assembly of 30S ribosomal subunit, possibly for assembly of the head region. Essential for efficient processing of 16S rRNA. May be needed both before and after RbfA during the maturation of 16S rRNA. It has affinity for free ribosomal 30S subunits but not for 70S ribosomes.</text>
</comment>
<dbReference type="PANTHER" id="PTHR33692:SF1">
    <property type="entry name" value="RIBOSOME MATURATION FACTOR RIMM"/>
    <property type="match status" value="1"/>
</dbReference>
<dbReference type="InterPro" id="IPR011033">
    <property type="entry name" value="PRC_barrel-like_sf"/>
</dbReference>
<comment type="subunit">
    <text evidence="5">Binds ribosomal protein uS19.</text>
</comment>
<evidence type="ECO:0000256" key="4">
    <source>
        <dbReference type="ARBA" id="ARBA00023186"/>
    </source>
</evidence>
<keyword evidence="9" id="KW-1185">Reference proteome</keyword>
<proteinExistence type="inferred from homology"/>
<dbReference type="InterPro" id="IPR011961">
    <property type="entry name" value="RimM"/>
</dbReference>